<name>A0A7W6KGT4_9HYPH</name>
<organism evidence="1 2">
    <name type="scientific">Martelella radicis</name>
    <dbReference type="NCBI Taxonomy" id="1397476"/>
    <lineage>
        <taxon>Bacteria</taxon>
        <taxon>Pseudomonadati</taxon>
        <taxon>Pseudomonadota</taxon>
        <taxon>Alphaproteobacteria</taxon>
        <taxon>Hyphomicrobiales</taxon>
        <taxon>Aurantimonadaceae</taxon>
        <taxon>Martelella</taxon>
    </lineage>
</organism>
<protein>
    <submittedName>
        <fullName evidence="1">Uncharacterized protein</fullName>
    </submittedName>
</protein>
<reference evidence="1 2" key="1">
    <citation type="submission" date="2020-08" db="EMBL/GenBank/DDBJ databases">
        <title>Genomic Encyclopedia of Type Strains, Phase IV (KMG-IV): sequencing the most valuable type-strain genomes for metagenomic binning, comparative biology and taxonomic classification.</title>
        <authorList>
            <person name="Goeker M."/>
        </authorList>
    </citation>
    <scope>NUCLEOTIDE SEQUENCE [LARGE SCALE GENOMIC DNA]</scope>
    <source>
        <strain evidence="1 2">DSM 28101</strain>
    </source>
</reference>
<proteinExistence type="predicted"/>
<dbReference type="AlphaFoldDB" id="A0A7W6KGT4"/>
<dbReference type="Proteomes" id="UP000530571">
    <property type="component" value="Unassembled WGS sequence"/>
</dbReference>
<evidence type="ECO:0000313" key="1">
    <source>
        <dbReference type="EMBL" id="MBB4120996.1"/>
    </source>
</evidence>
<dbReference type="EMBL" id="JACIDZ010000002">
    <property type="protein sequence ID" value="MBB4120996.1"/>
    <property type="molecule type" value="Genomic_DNA"/>
</dbReference>
<accession>A0A7W6KGT4</accession>
<gene>
    <name evidence="1" type="ORF">GGR30_000907</name>
</gene>
<dbReference type="RefSeq" id="WP_183482994.1">
    <property type="nucleotide sequence ID" value="NZ_JACIDZ010000002.1"/>
</dbReference>
<evidence type="ECO:0000313" key="2">
    <source>
        <dbReference type="Proteomes" id="UP000530571"/>
    </source>
</evidence>
<comment type="caution">
    <text evidence="1">The sequence shown here is derived from an EMBL/GenBank/DDBJ whole genome shotgun (WGS) entry which is preliminary data.</text>
</comment>
<keyword evidence="2" id="KW-1185">Reference proteome</keyword>
<sequence length="59" mass="6577">MTNQTDGNEEITRFLPETAPLPMPEQMIERSARQSLFAALLSPVFGSQRPRSTRSLSKG</sequence>